<feature type="compositionally biased region" description="Basic and acidic residues" evidence="1">
    <location>
        <begin position="639"/>
        <end position="656"/>
    </location>
</feature>
<accession>A0A6V7QGC9</accession>
<evidence type="ECO:0000313" key="3">
    <source>
        <dbReference type="EMBL" id="CAD1842204.1"/>
    </source>
</evidence>
<dbReference type="EMBL" id="LR862135">
    <property type="protein sequence ID" value="CAD1842204.1"/>
    <property type="molecule type" value="Genomic_DNA"/>
</dbReference>
<gene>
    <name evidence="3" type="ORF">CB5_LOCUS25415</name>
</gene>
<sequence>MSRRRSLILLVFISISLLESEATPSPTGAILKQLSTVVKWPRTSPKISQNGNLGHSWECSTVREWVFCGDPCGGGQAGVVPYTIRVSPEGELFAVDSVNNNIVRITPPLSQYSRGRLVAGSFQGYSGHGNVYVADTANLAIRKIGEAGVTTIAGGKSNVAGYRDGPSEDAKFSTDFDVVYMRKTCSLLVIDRGNAALRQISLQQEDCDYQYSSLLRPVWIISLYDNVIGAVLAGYVSVFAAAGHSTDEKPPLIVESLKEETGCRVAVSWNTSHRSLQIYPRSNLICFSVSSPSSDEIKQKQTSPLSKTAWSCPRTEKTPVTHKLKTTPAMSGGGTEPKLMKSGITVILPKFDHYNIRSKMAVQRCLQKCSVILKGELEISKIQGRNQRRGEGPKIKNILEGAFLLFLIWLAYKIGQAYDKRHESLFKFREEDRTAYLARLRKMGYDSDAYIYPEEVDASGQLYKENNGGSISTEGSMYSQKEDNAEIRNNSLEQIGNTNVEQGLSEEIGLRKEDDVAGNFTIDTRNNDETGDDMSNSDKLDNSEYVLNREGANSRESMSESPSEEDNALSLKQETVEYQSDNILGGHTSDRDTTEEANSDKGFGDEHTESSLGYDQHNEGIRTNSEADGEAGEYQGVVENRKHGIDSSEEGVKDLDGGAANSSQNNEQLGMEIENNMLTDR</sequence>
<organism evidence="3">
    <name type="scientific">Ananas comosus var. bracteatus</name>
    <name type="common">red pineapple</name>
    <dbReference type="NCBI Taxonomy" id="296719"/>
    <lineage>
        <taxon>Eukaryota</taxon>
        <taxon>Viridiplantae</taxon>
        <taxon>Streptophyta</taxon>
        <taxon>Embryophyta</taxon>
        <taxon>Tracheophyta</taxon>
        <taxon>Spermatophyta</taxon>
        <taxon>Magnoliopsida</taxon>
        <taxon>Liliopsida</taxon>
        <taxon>Poales</taxon>
        <taxon>Bromeliaceae</taxon>
        <taxon>Bromelioideae</taxon>
        <taxon>Ananas</taxon>
    </lineage>
</organism>
<name>A0A6V7QGC9_ANACO</name>
<feature type="region of interest" description="Disordered" evidence="1">
    <location>
        <begin position="580"/>
        <end position="681"/>
    </location>
</feature>
<dbReference type="SUPFAM" id="SSF101898">
    <property type="entry name" value="NHL repeat"/>
    <property type="match status" value="1"/>
</dbReference>
<evidence type="ECO:0000256" key="2">
    <source>
        <dbReference type="SAM" id="SignalP"/>
    </source>
</evidence>
<feature type="region of interest" description="Disordered" evidence="1">
    <location>
        <begin position="519"/>
        <end position="545"/>
    </location>
</feature>
<proteinExistence type="predicted"/>
<dbReference type="InterPro" id="IPR011042">
    <property type="entry name" value="6-blade_b-propeller_TolB-like"/>
</dbReference>
<feature type="region of interest" description="Disordered" evidence="1">
    <location>
        <begin position="550"/>
        <end position="569"/>
    </location>
</feature>
<feature type="signal peptide" evidence="2">
    <location>
        <begin position="1"/>
        <end position="22"/>
    </location>
</feature>
<evidence type="ECO:0000256" key="1">
    <source>
        <dbReference type="SAM" id="MobiDB-lite"/>
    </source>
</evidence>
<reference evidence="3" key="1">
    <citation type="submission" date="2020-07" db="EMBL/GenBank/DDBJ databases">
        <authorList>
            <person name="Lin J."/>
        </authorList>
    </citation>
    <scope>NUCLEOTIDE SEQUENCE</scope>
</reference>
<feature type="chain" id="PRO_5027975676" evidence="2">
    <location>
        <begin position="23"/>
        <end position="681"/>
    </location>
</feature>
<protein>
    <submittedName>
        <fullName evidence="3">Uncharacterized protein</fullName>
    </submittedName>
</protein>
<keyword evidence="2" id="KW-0732">Signal</keyword>
<dbReference type="PANTHER" id="PTHR13833:SF73">
    <property type="entry name" value="NHL DOMAIN-CONTAINING PROTEIN"/>
    <property type="match status" value="1"/>
</dbReference>
<feature type="compositionally biased region" description="Basic and acidic residues" evidence="1">
    <location>
        <begin position="588"/>
        <end position="609"/>
    </location>
</feature>
<dbReference type="Gene3D" id="2.120.10.30">
    <property type="entry name" value="TolB, C-terminal domain"/>
    <property type="match status" value="1"/>
</dbReference>
<dbReference type="PANTHER" id="PTHR13833">
    <property type="match status" value="1"/>
</dbReference>
<dbReference type="AlphaFoldDB" id="A0A6V7QGC9"/>